<reference evidence="1" key="1">
    <citation type="submission" date="2022-10" db="EMBL/GenBank/DDBJ databases">
        <title>Culturing micro-colonial fungi from biological soil crusts in the Mojave desert and describing Neophaeococcomyces mojavensis, and introducing the new genera and species Taxawa tesnikishii.</title>
        <authorList>
            <person name="Kurbessoian T."/>
            <person name="Stajich J.E."/>
        </authorList>
    </citation>
    <scope>NUCLEOTIDE SEQUENCE</scope>
    <source>
        <strain evidence="1">JES_112</strain>
    </source>
</reference>
<comment type="caution">
    <text evidence="1">The sequence shown here is derived from an EMBL/GenBank/DDBJ whole genome shotgun (WGS) entry which is preliminary data.</text>
</comment>
<dbReference type="Proteomes" id="UP001172386">
    <property type="component" value="Unassembled WGS sequence"/>
</dbReference>
<protein>
    <submittedName>
        <fullName evidence="1">Uncharacterized protein</fullName>
    </submittedName>
</protein>
<evidence type="ECO:0000313" key="1">
    <source>
        <dbReference type="EMBL" id="KAJ9661274.1"/>
    </source>
</evidence>
<sequence length="440" mass="48345">MTVAIDNTGISQRNTPVHNGECIDTTTSPTAKAIAIVDPVSSGAELKNYVIRAGQKLIALYTLSDEEWSKIPRPTTIKELSQGCDGSFHSKSAEKMSAYLRQLPFEVIAVIAGSESAVEMTDAVAEKLNLIGNSSSSSNRRRNKFIMRDTCKQNGLACPDFQLCQSAEQAIEFAKKHTFPVMVKTLQGTSAIDVYTCRSVDQVQTAFDRIVPGVNPFGQRSTHVLIEEHLNGPQYWVDILAIDGELYSIGLGISQVDENGSFVRDDYLIHPKDWRSLSHIVDYAFAVARAVGLRWGPAFVELRDVQGKGPVLVEVNSRLIGNGALLVLRGITAPDFDPFQATLDLYQDPSGYTMSPVVYHKYGTTYYMKPKVNGTVVAIQGLESIRRLPSYVAHTVAKNIGKKIRATDIVVYLHLASASREQIEVDILAADQALDVHVEK</sequence>
<accession>A0ACC3AF74</accession>
<keyword evidence="2" id="KW-1185">Reference proteome</keyword>
<gene>
    <name evidence="1" type="ORF">H2198_002017</name>
</gene>
<dbReference type="EMBL" id="JAPDRQ010000024">
    <property type="protein sequence ID" value="KAJ9661274.1"/>
    <property type="molecule type" value="Genomic_DNA"/>
</dbReference>
<evidence type="ECO:0000313" key="2">
    <source>
        <dbReference type="Proteomes" id="UP001172386"/>
    </source>
</evidence>
<name>A0ACC3AF74_9EURO</name>
<proteinExistence type="predicted"/>
<organism evidence="1 2">
    <name type="scientific">Neophaeococcomyces mojaviensis</name>
    <dbReference type="NCBI Taxonomy" id="3383035"/>
    <lineage>
        <taxon>Eukaryota</taxon>
        <taxon>Fungi</taxon>
        <taxon>Dikarya</taxon>
        <taxon>Ascomycota</taxon>
        <taxon>Pezizomycotina</taxon>
        <taxon>Eurotiomycetes</taxon>
        <taxon>Chaetothyriomycetidae</taxon>
        <taxon>Chaetothyriales</taxon>
        <taxon>Chaetothyriales incertae sedis</taxon>
        <taxon>Neophaeococcomyces</taxon>
    </lineage>
</organism>